<proteinExistence type="predicted"/>
<reference evidence="1" key="1">
    <citation type="submission" date="2022-01" db="EMBL/GenBank/DDBJ databases">
        <authorList>
            <person name="King R."/>
        </authorList>
    </citation>
    <scope>NUCLEOTIDE SEQUENCE</scope>
</reference>
<evidence type="ECO:0000313" key="1">
    <source>
        <dbReference type="EMBL" id="CAH1115152.1"/>
    </source>
</evidence>
<organism evidence="1 2">
    <name type="scientific">Psylliodes chrysocephalus</name>
    <dbReference type="NCBI Taxonomy" id="3402493"/>
    <lineage>
        <taxon>Eukaryota</taxon>
        <taxon>Metazoa</taxon>
        <taxon>Ecdysozoa</taxon>
        <taxon>Arthropoda</taxon>
        <taxon>Hexapoda</taxon>
        <taxon>Insecta</taxon>
        <taxon>Pterygota</taxon>
        <taxon>Neoptera</taxon>
        <taxon>Endopterygota</taxon>
        <taxon>Coleoptera</taxon>
        <taxon>Polyphaga</taxon>
        <taxon>Cucujiformia</taxon>
        <taxon>Chrysomeloidea</taxon>
        <taxon>Chrysomelidae</taxon>
        <taxon>Galerucinae</taxon>
        <taxon>Alticini</taxon>
        <taxon>Psylliodes</taxon>
    </lineage>
</organism>
<dbReference type="Proteomes" id="UP001153636">
    <property type="component" value="Chromosome 9"/>
</dbReference>
<dbReference type="EMBL" id="OV651821">
    <property type="protein sequence ID" value="CAH1115152.1"/>
    <property type="molecule type" value="Genomic_DNA"/>
</dbReference>
<sequence length="105" mass="13025">MSWEQRTVYIDMLVQKEETKRQRNRKDEDKSRRDFIWLYFLQTLNEKRFRVCKIMFENTLGINERSVIYWKNDSKHKVDYREQLGLIVNNHTEGVKDRKEILIEL</sequence>
<gene>
    <name evidence="1" type="ORF">PSYICH_LOCUS15485</name>
</gene>
<dbReference type="AlphaFoldDB" id="A0A9P0DEZ3"/>
<name>A0A9P0DEZ3_9CUCU</name>
<accession>A0A9P0DEZ3</accession>
<keyword evidence="2" id="KW-1185">Reference proteome</keyword>
<dbReference type="OrthoDB" id="6777657at2759"/>
<evidence type="ECO:0000313" key="2">
    <source>
        <dbReference type="Proteomes" id="UP001153636"/>
    </source>
</evidence>
<protein>
    <submittedName>
        <fullName evidence="1">Uncharacterized protein</fullName>
    </submittedName>
</protein>